<evidence type="ECO:0008006" key="4">
    <source>
        <dbReference type="Google" id="ProtNLM"/>
    </source>
</evidence>
<feature type="compositionally biased region" description="Polar residues" evidence="1">
    <location>
        <begin position="145"/>
        <end position="154"/>
    </location>
</feature>
<feature type="region of interest" description="Disordered" evidence="1">
    <location>
        <begin position="336"/>
        <end position="363"/>
    </location>
</feature>
<dbReference type="EMBL" id="JBBJCI010000223">
    <property type="protein sequence ID" value="KAK7239585.1"/>
    <property type="molecule type" value="Genomic_DNA"/>
</dbReference>
<gene>
    <name evidence="2" type="ORF">SO694_00028115</name>
</gene>
<organism evidence="2 3">
    <name type="scientific">Aureococcus anophagefferens</name>
    <name type="common">Harmful bloom alga</name>
    <dbReference type="NCBI Taxonomy" id="44056"/>
    <lineage>
        <taxon>Eukaryota</taxon>
        <taxon>Sar</taxon>
        <taxon>Stramenopiles</taxon>
        <taxon>Ochrophyta</taxon>
        <taxon>Pelagophyceae</taxon>
        <taxon>Pelagomonadales</taxon>
        <taxon>Pelagomonadaceae</taxon>
        <taxon>Aureococcus</taxon>
    </lineage>
</organism>
<feature type="compositionally biased region" description="Polar residues" evidence="1">
    <location>
        <begin position="78"/>
        <end position="87"/>
    </location>
</feature>
<sequence>MAPKGRDEAEPQARKSRLGQKRAYIPENPGDGEFPRAASTDSLFGGGGDDDPPTPRITLQPLGKASAAREVAAVVDQTGHQRSSTSLPGIGSAEGAPEKKKPGKKGKKQVPSLSLGQPKLRASSKLTSLEKTRLQFERELALDKQGSSTSSQPQGFGYGSRASSAPPPRGGSVASAASASSQSTRLTAHLPWNKDGPKNYKKPWDGAGKHSTNARNRDERTRAASVVREWWISQRANLDHYHLKVLFYKHEKEASARMGDFKRHQLHLIQTQQRCFTEDAQALKDEVAAQQAEWSEAMERREQAAMEQEVMLSARGLEAEEQRERMKREIEAEKERNLEAARAAAEKRKEEDRLRREEDKAKKEEEELALTRHLAQAKAEAELLAQIDPIRRFLDKECEASDVWTDPKTGVAYPKDYVLGPRALEDGEDAPVGDEALAVRRTKMGEDWVLLMRSQTFLPAASKQLMRVMAKSWKNAMPSHWFEIIRGLYDAGTIAINLNADGNATECWF</sequence>
<keyword evidence="3" id="KW-1185">Reference proteome</keyword>
<name>A0ABR1FVF6_AURAN</name>
<accession>A0ABR1FVF6</accession>
<reference evidence="2 3" key="1">
    <citation type="submission" date="2024-03" db="EMBL/GenBank/DDBJ databases">
        <title>Aureococcus anophagefferens CCMP1851 and Kratosvirus quantuckense: Draft genome of a second virus-susceptible host strain in the model system.</title>
        <authorList>
            <person name="Chase E."/>
            <person name="Truchon A.R."/>
            <person name="Schepens W."/>
            <person name="Wilhelm S.W."/>
        </authorList>
    </citation>
    <scope>NUCLEOTIDE SEQUENCE [LARGE SCALE GENOMIC DNA]</scope>
    <source>
        <strain evidence="2 3">CCMP1851</strain>
    </source>
</reference>
<evidence type="ECO:0000256" key="1">
    <source>
        <dbReference type="SAM" id="MobiDB-lite"/>
    </source>
</evidence>
<comment type="caution">
    <text evidence="2">The sequence shown here is derived from an EMBL/GenBank/DDBJ whole genome shotgun (WGS) entry which is preliminary data.</text>
</comment>
<evidence type="ECO:0000313" key="3">
    <source>
        <dbReference type="Proteomes" id="UP001363151"/>
    </source>
</evidence>
<feature type="compositionally biased region" description="Basic and acidic residues" evidence="1">
    <location>
        <begin position="128"/>
        <end position="142"/>
    </location>
</feature>
<evidence type="ECO:0000313" key="2">
    <source>
        <dbReference type="EMBL" id="KAK7239585.1"/>
    </source>
</evidence>
<dbReference type="Proteomes" id="UP001363151">
    <property type="component" value="Unassembled WGS sequence"/>
</dbReference>
<feature type="compositionally biased region" description="Basic and acidic residues" evidence="1">
    <location>
        <begin position="195"/>
        <end position="208"/>
    </location>
</feature>
<protein>
    <recommendedName>
        <fullName evidence="4">HMG box domain-containing protein</fullName>
    </recommendedName>
</protein>
<feature type="compositionally biased region" description="Low complexity" evidence="1">
    <location>
        <begin position="159"/>
        <end position="185"/>
    </location>
</feature>
<feature type="region of interest" description="Disordered" evidence="1">
    <location>
        <begin position="1"/>
        <end position="220"/>
    </location>
</feature>
<feature type="compositionally biased region" description="Basic and acidic residues" evidence="1">
    <location>
        <begin position="1"/>
        <end position="13"/>
    </location>
</feature>
<proteinExistence type="predicted"/>